<name>A0A1C5HMT6_9ACTN</name>
<organism evidence="1 2">
    <name type="scientific">Micromonospora coxensis</name>
    <dbReference type="NCBI Taxonomy" id="356852"/>
    <lineage>
        <taxon>Bacteria</taxon>
        <taxon>Bacillati</taxon>
        <taxon>Actinomycetota</taxon>
        <taxon>Actinomycetes</taxon>
        <taxon>Micromonosporales</taxon>
        <taxon>Micromonosporaceae</taxon>
        <taxon>Micromonospora</taxon>
    </lineage>
</organism>
<gene>
    <name evidence="1" type="ORF">GA0070614_1536</name>
</gene>
<accession>A0A1C5HMT6</accession>
<proteinExistence type="predicted"/>
<keyword evidence="2" id="KW-1185">Reference proteome</keyword>
<sequence length="71" mass="8350">MVARWKWFRRKDRSVDVVRRPRYANRAGAYRPPAGDKPAWNAPTAVLPQDRPLMTMAAQWRTRNAVKGSRW</sequence>
<evidence type="ECO:0000313" key="2">
    <source>
        <dbReference type="Proteomes" id="UP000198215"/>
    </source>
</evidence>
<protein>
    <submittedName>
        <fullName evidence="1">Uncharacterized protein</fullName>
    </submittedName>
</protein>
<reference evidence="2" key="1">
    <citation type="submission" date="2016-06" db="EMBL/GenBank/DDBJ databases">
        <authorList>
            <person name="Varghese N."/>
            <person name="Submissions Spin"/>
        </authorList>
    </citation>
    <scope>NUCLEOTIDE SEQUENCE [LARGE SCALE GENOMIC DNA]</scope>
    <source>
        <strain evidence="2">DSM 45161</strain>
    </source>
</reference>
<dbReference type="Proteomes" id="UP000198215">
    <property type="component" value="Chromosome I"/>
</dbReference>
<dbReference type="AlphaFoldDB" id="A0A1C5HMT6"/>
<evidence type="ECO:0000313" key="1">
    <source>
        <dbReference type="EMBL" id="SCG47312.1"/>
    </source>
</evidence>
<dbReference type="EMBL" id="LT607753">
    <property type="protein sequence ID" value="SCG47312.1"/>
    <property type="molecule type" value="Genomic_DNA"/>
</dbReference>